<organism evidence="7 8">
    <name type="scientific">Vanilla planifolia</name>
    <name type="common">Vanilla</name>
    <dbReference type="NCBI Taxonomy" id="51239"/>
    <lineage>
        <taxon>Eukaryota</taxon>
        <taxon>Viridiplantae</taxon>
        <taxon>Streptophyta</taxon>
        <taxon>Embryophyta</taxon>
        <taxon>Tracheophyta</taxon>
        <taxon>Spermatophyta</taxon>
        <taxon>Magnoliopsida</taxon>
        <taxon>Liliopsida</taxon>
        <taxon>Asparagales</taxon>
        <taxon>Orchidaceae</taxon>
        <taxon>Vanilloideae</taxon>
        <taxon>Vanilleae</taxon>
        <taxon>Vanilla</taxon>
    </lineage>
</organism>
<dbReference type="SMART" id="SM00774">
    <property type="entry name" value="WRKY"/>
    <property type="match status" value="1"/>
</dbReference>
<evidence type="ECO:0000313" key="8">
    <source>
        <dbReference type="Proteomes" id="UP000639772"/>
    </source>
</evidence>
<evidence type="ECO:0000256" key="2">
    <source>
        <dbReference type="ARBA" id="ARBA00023015"/>
    </source>
</evidence>
<proteinExistence type="predicted"/>
<evidence type="ECO:0000256" key="5">
    <source>
        <dbReference type="ARBA" id="ARBA00023242"/>
    </source>
</evidence>
<evidence type="ECO:0000313" key="7">
    <source>
        <dbReference type="EMBL" id="KAG0486814.1"/>
    </source>
</evidence>
<keyword evidence="3" id="KW-0238">DNA-binding</keyword>
<dbReference type="Gene3D" id="2.20.25.80">
    <property type="entry name" value="WRKY domain"/>
    <property type="match status" value="1"/>
</dbReference>
<dbReference type="PANTHER" id="PTHR31221">
    <property type="entry name" value="WRKY TRANSCRIPTION FACTOR PROTEIN 1-RELATED"/>
    <property type="match status" value="1"/>
</dbReference>
<dbReference type="GO" id="GO:0003700">
    <property type="term" value="F:DNA-binding transcription factor activity"/>
    <property type="evidence" value="ECO:0007669"/>
    <property type="project" value="InterPro"/>
</dbReference>
<dbReference type="EMBL" id="JADCNM010000004">
    <property type="protein sequence ID" value="KAG0486814.1"/>
    <property type="molecule type" value="Genomic_DNA"/>
</dbReference>
<dbReference type="InterPro" id="IPR036576">
    <property type="entry name" value="WRKY_dom_sf"/>
</dbReference>
<evidence type="ECO:0000256" key="4">
    <source>
        <dbReference type="ARBA" id="ARBA00023163"/>
    </source>
</evidence>
<dbReference type="GO" id="GO:0005634">
    <property type="term" value="C:nucleus"/>
    <property type="evidence" value="ECO:0007669"/>
    <property type="project" value="UniProtKB-SubCell"/>
</dbReference>
<dbReference type="AlphaFoldDB" id="A0A835R9A5"/>
<dbReference type="SUPFAM" id="SSF118290">
    <property type="entry name" value="WRKY DNA-binding domain"/>
    <property type="match status" value="1"/>
</dbReference>
<dbReference type="GO" id="GO:0043565">
    <property type="term" value="F:sequence-specific DNA binding"/>
    <property type="evidence" value="ECO:0007669"/>
    <property type="project" value="InterPro"/>
</dbReference>
<accession>A0A835R9A5</accession>
<evidence type="ECO:0000256" key="1">
    <source>
        <dbReference type="ARBA" id="ARBA00004123"/>
    </source>
</evidence>
<dbReference type="PROSITE" id="PS50811">
    <property type="entry name" value="WRKY"/>
    <property type="match status" value="1"/>
</dbReference>
<keyword evidence="5" id="KW-0539">Nucleus</keyword>
<gene>
    <name evidence="7" type="ORF">HPP92_008909</name>
</gene>
<dbReference type="OrthoDB" id="693960at2759"/>
<evidence type="ECO:0000256" key="3">
    <source>
        <dbReference type="ARBA" id="ARBA00023125"/>
    </source>
</evidence>
<comment type="subcellular location">
    <subcellularLocation>
        <location evidence="1">Nucleus</location>
    </subcellularLocation>
</comment>
<dbReference type="FunFam" id="2.20.25.80:FF:000003">
    <property type="entry name" value="WRKY transcription factor 57"/>
    <property type="match status" value="1"/>
</dbReference>
<reference evidence="7 8" key="1">
    <citation type="journal article" date="2020" name="Nat. Food">
        <title>A phased Vanilla planifolia genome enables genetic improvement of flavour and production.</title>
        <authorList>
            <person name="Hasing T."/>
            <person name="Tang H."/>
            <person name="Brym M."/>
            <person name="Khazi F."/>
            <person name="Huang T."/>
            <person name="Chambers A.H."/>
        </authorList>
    </citation>
    <scope>NUCLEOTIDE SEQUENCE [LARGE SCALE GENOMIC DNA]</scope>
    <source>
        <tissue evidence="7">Leaf</tissue>
    </source>
</reference>
<evidence type="ECO:0000259" key="6">
    <source>
        <dbReference type="PROSITE" id="PS50811"/>
    </source>
</evidence>
<keyword evidence="4" id="KW-0804">Transcription</keyword>
<dbReference type="InterPro" id="IPR003657">
    <property type="entry name" value="WRKY_dom"/>
</dbReference>
<protein>
    <recommendedName>
        <fullName evidence="6">WRKY domain-containing protein</fullName>
    </recommendedName>
</protein>
<dbReference type="InterPro" id="IPR044810">
    <property type="entry name" value="WRKY_plant"/>
</dbReference>
<name>A0A835R9A5_VANPL</name>
<comment type="caution">
    <text evidence="7">The sequence shown here is derived from an EMBL/GenBank/DDBJ whole genome shotgun (WGS) entry which is preliminary data.</text>
</comment>
<feature type="domain" description="WRKY" evidence="6">
    <location>
        <begin position="67"/>
        <end position="132"/>
    </location>
</feature>
<dbReference type="PANTHER" id="PTHR31221:SF283">
    <property type="entry name" value="WRKY DOMAIN-CONTAINING PROTEIN"/>
    <property type="match status" value="1"/>
</dbReference>
<keyword evidence="2" id="KW-0805">Transcription regulation</keyword>
<sequence length="147" mass="16799">MEEADNILFEIDDYLLFDAELEEQQAMQRPFFLQNSVDASGSTTGVEGRGESLPGKRSSRVAFITQSENENLVDGYKWRKYGKKMVKGNPNPRNYFRCTIEGCCVKKRVERMKEDSSYVITTYEGRHNHMAPSELAQHGAAHFLPLN</sequence>
<dbReference type="Proteomes" id="UP000639772">
    <property type="component" value="Unassembled WGS sequence"/>
</dbReference>
<dbReference type="Pfam" id="PF03106">
    <property type="entry name" value="WRKY"/>
    <property type="match status" value="1"/>
</dbReference>